<protein>
    <submittedName>
        <fullName evidence="5">Gas vesicle protein</fullName>
    </submittedName>
</protein>
<feature type="non-terminal residue" evidence="5">
    <location>
        <position position="1"/>
    </location>
</feature>
<dbReference type="PANTHER" id="PTHR36852">
    <property type="entry name" value="PROTEIN GVPL 2"/>
    <property type="match status" value="1"/>
</dbReference>
<sequence>VKVSVGAAGTDGAVKGEGRSPGGPTAAEPTGGAGGLAYLERLRARRRSEEERDTLALRAVERVRAEAERVAVATRRLRIHGMEVTGRECRQVLNLACLVEVGRGREFVSRVTAPDGCADSGTRVWVEATGPWVPYSFVGEAADEDR</sequence>
<reference evidence="6" key="1">
    <citation type="submission" date="2019-10" db="EMBL/GenBank/DDBJ databases">
        <title>Streptomyces sp. nov., a novel actinobacterium isolated from alkaline environment.</title>
        <authorList>
            <person name="Golinska P."/>
        </authorList>
    </citation>
    <scope>NUCLEOTIDE SEQUENCE [LARGE SCALE GENOMIC DNA]</scope>
    <source>
        <strain evidence="6">DSM 42118</strain>
    </source>
</reference>
<evidence type="ECO:0000313" key="6">
    <source>
        <dbReference type="Proteomes" id="UP000538929"/>
    </source>
</evidence>
<dbReference type="AlphaFoldDB" id="A0A7W3TFA0"/>
<evidence type="ECO:0000313" key="5">
    <source>
        <dbReference type="EMBL" id="MBB0245460.1"/>
    </source>
</evidence>
<organism evidence="5 6">
    <name type="scientific">Streptomyces alkaliphilus</name>
    <dbReference type="NCBI Taxonomy" id="1472722"/>
    <lineage>
        <taxon>Bacteria</taxon>
        <taxon>Bacillati</taxon>
        <taxon>Actinomycetota</taxon>
        <taxon>Actinomycetes</taxon>
        <taxon>Kitasatosporales</taxon>
        <taxon>Streptomycetaceae</taxon>
        <taxon>Streptomyces</taxon>
    </lineage>
</organism>
<evidence type="ECO:0000256" key="4">
    <source>
        <dbReference type="SAM" id="MobiDB-lite"/>
    </source>
</evidence>
<dbReference type="PANTHER" id="PTHR36852:SF1">
    <property type="entry name" value="PROTEIN GVPL 2"/>
    <property type="match status" value="1"/>
</dbReference>
<evidence type="ECO:0000256" key="1">
    <source>
        <dbReference type="ARBA" id="ARBA00022987"/>
    </source>
</evidence>
<gene>
    <name evidence="5" type="ORF">FNQ90_15455</name>
</gene>
<dbReference type="GO" id="GO:0031411">
    <property type="term" value="C:gas vesicle"/>
    <property type="evidence" value="ECO:0007669"/>
    <property type="project" value="UniProtKB-SubCell"/>
</dbReference>
<keyword evidence="6" id="KW-1185">Reference proteome</keyword>
<dbReference type="InterPro" id="IPR009430">
    <property type="entry name" value="GvpL/GvpF"/>
</dbReference>
<comment type="similarity">
    <text evidence="3">Belongs to the gas vesicle GvpF/GvpL family.</text>
</comment>
<feature type="region of interest" description="Disordered" evidence="4">
    <location>
        <begin position="1"/>
        <end position="34"/>
    </location>
</feature>
<dbReference type="GO" id="GO:0031412">
    <property type="term" value="P:gas vesicle organization"/>
    <property type="evidence" value="ECO:0007669"/>
    <property type="project" value="InterPro"/>
</dbReference>
<name>A0A7W3TFA0_9ACTN</name>
<comment type="caution">
    <text evidence="5">The sequence shown here is derived from an EMBL/GenBank/DDBJ whole genome shotgun (WGS) entry which is preliminary data.</text>
</comment>
<dbReference type="RefSeq" id="WP_194432571.1">
    <property type="nucleotide sequence ID" value="NZ_VKHT01000499.1"/>
</dbReference>
<dbReference type="Pfam" id="PF06386">
    <property type="entry name" value="GvpL_GvpF"/>
    <property type="match status" value="1"/>
</dbReference>
<proteinExistence type="inferred from homology"/>
<evidence type="ECO:0000256" key="2">
    <source>
        <dbReference type="ARBA" id="ARBA00035108"/>
    </source>
</evidence>
<keyword evidence="1" id="KW-0304">Gas vesicle</keyword>
<accession>A0A7W3TFA0</accession>
<evidence type="ECO:0000256" key="3">
    <source>
        <dbReference type="ARBA" id="ARBA00035643"/>
    </source>
</evidence>
<dbReference type="Proteomes" id="UP000538929">
    <property type="component" value="Unassembled WGS sequence"/>
</dbReference>
<dbReference type="EMBL" id="VKHT01000499">
    <property type="protein sequence ID" value="MBB0245460.1"/>
    <property type="molecule type" value="Genomic_DNA"/>
</dbReference>
<comment type="subcellular location">
    <subcellularLocation>
        <location evidence="2">Gas vesicle</location>
    </subcellularLocation>
</comment>